<sequence>MEFGNILLVLDKTLRKTFGIEETNKFLVEFMKQCVDAGFFTKVEANKYLYIYGCKLF</sequence>
<dbReference type="EMBL" id="MN738913">
    <property type="protein sequence ID" value="QHT30913.1"/>
    <property type="molecule type" value="Genomic_DNA"/>
</dbReference>
<dbReference type="AlphaFoldDB" id="A0A6C0EQW0"/>
<reference evidence="1" key="1">
    <citation type="journal article" date="2020" name="Nature">
        <title>Giant virus diversity and host interactions through global metagenomics.</title>
        <authorList>
            <person name="Schulz F."/>
            <person name="Roux S."/>
            <person name="Paez-Espino D."/>
            <person name="Jungbluth S."/>
            <person name="Walsh D.A."/>
            <person name="Denef V.J."/>
            <person name="McMahon K.D."/>
            <person name="Konstantinidis K.T."/>
            <person name="Eloe-Fadrosh E.A."/>
            <person name="Kyrpides N.C."/>
            <person name="Woyke T."/>
        </authorList>
    </citation>
    <scope>NUCLEOTIDE SEQUENCE</scope>
    <source>
        <strain evidence="1">GVMAG-M-3300009151-50</strain>
    </source>
</reference>
<organism evidence="1">
    <name type="scientific">viral metagenome</name>
    <dbReference type="NCBI Taxonomy" id="1070528"/>
    <lineage>
        <taxon>unclassified sequences</taxon>
        <taxon>metagenomes</taxon>
        <taxon>organismal metagenomes</taxon>
    </lineage>
</organism>
<evidence type="ECO:0000313" key="1">
    <source>
        <dbReference type="EMBL" id="QHT30913.1"/>
    </source>
</evidence>
<proteinExistence type="predicted"/>
<name>A0A6C0EQW0_9ZZZZ</name>
<protein>
    <submittedName>
        <fullName evidence="1">Uncharacterized protein</fullName>
    </submittedName>
</protein>
<accession>A0A6C0EQW0</accession>